<dbReference type="InterPro" id="IPR014729">
    <property type="entry name" value="Rossmann-like_a/b/a_fold"/>
</dbReference>
<evidence type="ECO:0000313" key="4">
    <source>
        <dbReference type="Proteomes" id="UP001189429"/>
    </source>
</evidence>
<keyword evidence="4" id="KW-1185">Reference proteome</keyword>
<comment type="caution">
    <text evidence="3">The sequence shown here is derived from an EMBL/GenBank/DDBJ whole genome shotgun (WGS) entry which is preliminary data.</text>
</comment>
<feature type="region of interest" description="Disordered" evidence="1">
    <location>
        <begin position="119"/>
        <end position="195"/>
    </location>
</feature>
<dbReference type="Proteomes" id="UP001189429">
    <property type="component" value="Unassembled WGS sequence"/>
</dbReference>
<dbReference type="PROSITE" id="PS51645">
    <property type="entry name" value="PHR_CRY_ALPHA_BETA"/>
    <property type="match status" value="1"/>
</dbReference>
<reference evidence="3" key="1">
    <citation type="submission" date="2023-10" db="EMBL/GenBank/DDBJ databases">
        <authorList>
            <person name="Chen Y."/>
            <person name="Shah S."/>
            <person name="Dougan E. K."/>
            <person name="Thang M."/>
            <person name="Chan C."/>
        </authorList>
    </citation>
    <scope>NUCLEOTIDE SEQUENCE [LARGE SCALE GENOMIC DNA]</scope>
</reference>
<protein>
    <recommendedName>
        <fullName evidence="2">Photolyase/cryptochrome alpha/beta domain-containing protein</fullName>
    </recommendedName>
</protein>
<gene>
    <name evidence="3" type="ORF">PCOR1329_LOCUS3233</name>
</gene>
<proteinExistence type="predicted"/>
<accession>A0ABN9PIG1</accession>
<dbReference type="PANTHER" id="PTHR11455">
    <property type="entry name" value="CRYPTOCHROME"/>
    <property type="match status" value="1"/>
</dbReference>
<evidence type="ECO:0000259" key="2">
    <source>
        <dbReference type="PROSITE" id="PS51645"/>
    </source>
</evidence>
<name>A0ABN9PIG1_9DINO</name>
<evidence type="ECO:0000256" key="1">
    <source>
        <dbReference type="SAM" id="MobiDB-lite"/>
    </source>
</evidence>
<feature type="domain" description="Photolyase/cryptochrome alpha/beta" evidence="2">
    <location>
        <begin position="3"/>
        <end position="159"/>
    </location>
</feature>
<dbReference type="EMBL" id="CAUYUJ010000825">
    <property type="protein sequence ID" value="CAK0792745.1"/>
    <property type="molecule type" value="Genomic_DNA"/>
</dbReference>
<feature type="compositionally biased region" description="Polar residues" evidence="1">
    <location>
        <begin position="143"/>
        <end position="172"/>
    </location>
</feature>
<dbReference type="Gene3D" id="3.40.50.620">
    <property type="entry name" value="HUPs"/>
    <property type="match status" value="1"/>
</dbReference>
<dbReference type="InterPro" id="IPR036155">
    <property type="entry name" value="Crypto/Photolyase_N_sf"/>
</dbReference>
<dbReference type="Pfam" id="PF00875">
    <property type="entry name" value="DNA_photolyase"/>
    <property type="match status" value="1"/>
</dbReference>
<dbReference type="InterPro" id="IPR002081">
    <property type="entry name" value="Cryptochrome/DNA_photolyase_1"/>
</dbReference>
<dbReference type="SUPFAM" id="SSF52425">
    <property type="entry name" value="Cryptochrome/photolyase, N-terminal domain"/>
    <property type="match status" value="1"/>
</dbReference>
<dbReference type="InterPro" id="IPR006050">
    <property type="entry name" value="DNA_photolyase_N"/>
</dbReference>
<evidence type="ECO:0000313" key="3">
    <source>
        <dbReference type="EMBL" id="CAK0792745.1"/>
    </source>
</evidence>
<sequence length="195" mass="21137">MLGGTLLWLRNDLRILDQPLVDAVATGERAWIYVFDTRFLSRAVPLPGGVGSVPKASARRARFLLQSVRDLSGRLRRELGAELLVRVGPPEEALCEAAGQLGWAAWDVCCQRDWAPRRRGCSAGWRPGPRRAAGRCAHPGGASSCTAPTSWRLSSGRTQALPWSTRTTSGQTARIPRQSYPSRGLVEGGLHPMAG</sequence>
<organism evidence="3 4">
    <name type="scientific">Prorocentrum cordatum</name>
    <dbReference type="NCBI Taxonomy" id="2364126"/>
    <lineage>
        <taxon>Eukaryota</taxon>
        <taxon>Sar</taxon>
        <taxon>Alveolata</taxon>
        <taxon>Dinophyceae</taxon>
        <taxon>Prorocentrales</taxon>
        <taxon>Prorocentraceae</taxon>
        <taxon>Prorocentrum</taxon>
    </lineage>
</organism>